<dbReference type="Proteomes" id="UP000198661">
    <property type="component" value="Unassembled WGS sequence"/>
</dbReference>
<dbReference type="EMBL" id="FOOK01000009">
    <property type="protein sequence ID" value="SFF93732.1"/>
    <property type="molecule type" value="Genomic_DNA"/>
</dbReference>
<evidence type="ECO:0000256" key="4">
    <source>
        <dbReference type="PIRSR" id="PIRSR613078-2"/>
    </source>
</evidence>
<evidence type="ECO:0000313" key="6">
    <source>
        <dbReference type="Proteomes" id="UP000198661"/>
    </source>
</evidence>
<protein>
    <submittedName>
        <fullName evidence="5">Probable phosphoglycerate mutase</fullName>
    </submittedName>
</protein>
<dbReference type="Gene3D" id="3.40.50.1240">
    <property type="entry name" value="Phosphoglycerate mutase-like"/>
    <property type="match status" value="1"/>
</dbReference>
<proteinExistence type="predicted"/>
<dbReference type="SUPFAM" id="SSF53254">
    <property type="entry name" value="Phosphoglycerate mutase-like"/>
    <property type="match status" value="1"/>
</dbReference>
<dbReference type="InterPro" id="IPR050275">
    <property type="entry name" value="PGM_Phosphatase"/>
</dbReference>
<keyword evidence="6" id="KW-1185">Reference proteome</keyword>
<evidence type="ECO:0000256" key="1">
    <source>
        <dbReference type="ARBA" id="ARBA00023152"/>
    </source>
</evidence>
<sequence length="199" mass="22480">METHVYLVRHGETAWNRERRFQGHQDVPLSPAGLFQAERLAQRLKSETFDAVYSSDLKRAVQTAEIVARELALPVVTLKGLRERFMGEWEGLTQEEVAARFPDWPGRIVEGKNGIESLSALQERMMNQLEHLVGLHRGGRILAVSHGGSINAALAKVSRGRYGPGVTRLENASLTHLVYDHREEDWRVEKVNITEHLAV</sequence>
<organism evidence="5 6">
    <name type="scientific">Planifilum fulgidum</name>
    <dbReference type="NCBI Taxonomy" id="201973"/>
    <lineage>
        <taxon>Bacteria</taxon>
        <taxon>Bacillati</taxon>
        <taxon>Bacillota</taxon>
        <taxon>Bacilli</taxon>
        <taxon>Bacillales</taxon>
        <taxon>Thermoactinomycetaceae</taxon>
        <taxon>Planifilum</taxon>
    </lineage>
</organism>
<dbReference type="GO" id="GO:0005737">
    <property type="term" value="C:cytoplasm"/>
    <property type="evidence" value="ECO:0007669"/>
    <property type="project" value="TreeGrafter"/>
</dbReference>
<feature type="active site" description="Proton donor/acceptor" evidence="3">
    <location>
        <position position="83"/>
    </location>
</feature>
<dbReference type="CDD" id="cd07067">
    <property type="entry name" value="HP_PGM_like"/>
    <property type="match status" value="1"/>
</dbReference>
<dbReference type="RefSeq" id="WP_177199036.1">
    <property type="nucleotide sequence ID" value="NZ_FOOK01000009.1"/>
</dbReference>
<reference evidence="5 6" key="1">
    <citation type="submission" date="2016-10" db="EMBL/GenBank/DDBJ databases">
        <authorList>
            <person name="de Groot N.N."/>
        </authorList>
    </citation>
    <scope>NUCLEOTIDE SEQUENCE [LARGE SCALE GENOMIC DNA]</scope>
    <source>
        <strain evidence="5 6">DSM 44945</strain>
    </source>
</reference>
<name>A0A1I2MQJ8_9BACL</name>
<feature type="binding site" evidence="4">
    <location>
        <position position="59"/>
    </location>
    <ligand>
        <name>substrate</name>
    </ligand>
</feature>
<dbReference type="Pfam" id="PF00300">
    <property type="entry name" value="His_Phos_1"/>
    <property type="match status" value="1"/>
</dbReference>
<dbReference type="InterPro" id="IPR013078">
    <property type="entry name" value="His_Pase_superF_clade-1"/>
</dbReference>
<gene>
    <name evidence="5" type="ORF">SAMN04488025_10962</name>
</gene>
<feature type="active site" description="Tele-phosphohistidine intermediate" evidence="3">
    <location>
        <position position="10"/>
    </location>
</feature>
<evidence type="ECO:0000313" key="5">
    <source>
        <dbReference type="EMBL" id="SFF93732.1"/>
    </source>
</evidence>
<feature type="binding site" evidence="4">
    <location>
        <begin position="9"/>
        <end position="16"/>
    </location>
    <ligand>
        <name>substrate</name>
    </ligand>
</feature>
<dbReference type="SMART" id="SM00855">
    <property type="entry name" value="PGAM"/>
    <property type="match status" value="1"/>
</dbReference>
<keyword evidence="2" id="KW-0413">Isomerase</keyword>
<dbReference type="InterPro" id="IPR001345">
    <property type="entry name" value="PG/BPGM_mutase_AS"/>
</dbReference>
<dbReference type="AlphaFoldDB" id="A0A1I2MQJ8"/>
<dbReference type="PROSITE" id="PS00175">
    <property type="entry name" value="PG_MUTASE"/>
    <property type="match status" value="1"/>
</dbReference>
<evidence type="ECO:0000256" key="2">
    <source>
        <dbReference type="ARBA" id="ARBA00023235"/>
    </source>
</evidence>
<evidence type="ECO:0000256" key="3">
    <source>
        <dbReference type="PIRSR" id="PIRSR613078-1"/>
    </source>
</evidence>
<keyword evidence="1" id="KW-0324">Glycolysis</keyword>
<accession>A0A1I2MQJ8</accession>
<dbReference type="PANTHER" id="PTHR48100">
    <property type="entry name" value="BROAD-SPECIFICITY PHOSPHATASE YOR283W-RELATED"/>
    <property type="match status" value="1"/>
</dbReference>
<dbReference type="InterPro" id="IPR029033">
    <property type="entry name" value="His_PPase_superfam"/>
</dbReference>
<dbReference type="PANTHER" id="PTHR48100:SF1">
    <property type="entry name" value="HISTIDINE PHOSPHATASE FAMILY PROTEIN-RELATED"/>
    <property type="match status" value="1"/>
</dbReference>
<dbReference type="GO" id="GO:0016791">
    <property type="term" value="F:phosphatase activity"/>
    <property type="evidence" value="ECO:0007669"/>
    <property type="project" value="TreeGrafter"/>
</dbReference>
<dbReference type="STRING" id="201973.SAMN04488025_10962"/>